<keyword evidence="2" id="KW-0413">Isomerase</keyword>
<dbReference type="Pfam" id="PF07883">
    <property type="entry name" value="Cupin_2"/>
    <property type="match status" value="1"/>
</dbReference>
<dbReference type="OrthoDB" id="9794183at2"/>
<gene>
    <name evidence="2" type="ORF">C7450_107364</name>
</gene>
<dbReference type="AlphaFoldDB" id="A0A2V3U3S5"/>
<name>A0A2V3U3S5_9HYPH</name>
<dbReference type="Gene3D" id="2.60.120.10">
    <property type="entry name" value="Jelly Rolls"/>
    <property type="match status" value="1"/>
</dbReference>
<feature type="domain" description="Cupin type-2" evidence="1">
    <location>
        <begin position="38"/>
        <end position="93"/>
    </location>
</feature>
<dbReference type="CDD" id="cd02226">
    <property type="entry name" value="cupin_YdbB-like"/>
    <property type="match status" value="1"/>
</dbReference>
<dbReference type="GO" id="GO:0016853">
    <property type="term" value="F:isomerase activity"/>
    <property type="evidence" value="ECO:0007669"/>
    <property type="project" value="UniProtKB-KW"/>
</dbReference>
<proteinExistence type="predicted"/>
<protein>
    <submittedName>
        <fullName evidence="2">Mannose-6-phosphate isomerase-like protein (Cupin superfamily)</fullName>
    </submittedName>
</protein>
<evidence type="ECO:0000313" key="2">
    <source>
        <dbReference type="EMBL" id="PXW57323.1"/>
    </source>
</evidence>
<reference evidence="2 3" key="1">
    <citation type="submission" date="2018-05" db="EMBL/GenBank/DDBJ databases">
        <title>Genomic Encyclopedia of Type Strains, Phase IV (KMG-IV): sequencing the most valuable type-strain genomes for metagenomic binning, comparative biology and taxonomic classification.</title>
        <authorList>
            <person name="Goeker M."/>
        </authorList>
    </citation>
    <scope>NUCLEOTIDE SEQUENCE [LARGE SCALE GENOMIC DNA]</scope>
    <source>
        <strain evidence="2 3">DSM 6462</strain>
    </source>
</reference>
<dbReference type="Proteomes" id="UP000248021">
    <property type="component" value="Unassembled WGS sequence"/>
</dbReference>
<dbReference type="SUPFAM" id="SSF51182">
    <property type="entry name" value="RmlC-like cupins"/>
    <property type="match status" value="1"/>
</dbReference>
<dbReference type="InterPro" id="IPR014710">
    <property type="entry name" value="RmlC-like_jellyroll"/>
</dbReference>
<accession>A0A2V3U3S5</accession>
<dbReference type="PANTHER" id="PTHR36114">
    <property type="entry name" value="16.7 KDA PROTEIN IN WHIE LOCUS"/>
    <property type="match status" value="1"/>
</dbReference>
<evidence type="ECO:0000313" key="3">
    <source>
        <dbReference type="Proteomes" id="UP000248021"/>
    </source>
</evidence>
<dbReference type="InterPro" id="IPR052044">
    <property type="entry name" value="PKS_Associated_Protein"/>
</dbReference>
<evidence type="ECO:0000259" key="1">
    <source>
        <dbReference type="Pfam" id="PF07883"/>
    </source>
</evidence>
<keyword evidence="3" id="KW-1185">Reference proteome</keyword>
<sequence>MLQQGELGSKFSAFSEHWRPKIIASLNGQEVKIVKVLGVFPWHIHDDCEEMFVVWKGRFRVEFRDRIVDMGPGEYVVIPRGVEHRTAADEEAEIIIFEPAETRNTGNVVDEIFTAPQGVTI</sequence>
<organism evidence="2 3">
    <name type="scientific">Chelatococcus asaccharovorans</name>
    <dbReference type="NCBI Taxonomy" id="28210"/>
    <lineage>
        <taxon>Bacteria</taxon>
        <taxon>Pseudomonadati</taxon>
        <taxon>Pseudomonadota</taxon>
        <taxon>Alphaproteobacteria</taxon>
        <taxon>Hyphomicrobiales</taxon>
        <taxon>Chelatococcaceae</taxon>
        <taxon>Chelatococcus</taxon>
    </lineage>
</organism>
<dbReference type="InterPro" id="IPR013096">
    <property type="entry name" value="Cupin_2"/>
</dbReference>
<dbReference type="PANTHER" id="PTHR36114:SF1">
    <property type="entry name" value="16.7 KDA PROTEIN IN WHIE LOCUS"/>
    <property type="match status" value="1"/>
</dbReference>
<dbReference type="RefSeq" id="WP_110375909.1">
    <property type="nucleotide sequence ID" value="NZ_CAKNFM010000006.1"/>
</dbReference>
<dbReference type="InterPro" id="IPR011051">
    <property type="entry name" value="RmlC_Cupin_sf"/>
</dbReference>
<comment type="caution">
    <text evidence="2">The sequence shown here is derived from an EMBL/GenBank/DDBJ whole genome shotgun (WGS) entry which is preliminary data.</text>
</comment>
<dbReference type="EMBL" id="QJJK01000007">
    <property type="protein sequence ID" value="PXW57323.1"/>
    <property type="molecule type" value="Genomic_DNA"/>
</dbReference>